<accession>A0AAV5UHZ9</accession>
<keyword evidence="5 7" id="KW-0496">Mitochondrion</keyword>
<dbReference type="Pfam" id="PF09731">
    <property type="entry name" value="Mitofilin"/>
    <property type="match status" value="1"/>
</dbReference>
<dbReference type="GO" id="GO:0061617">
    <property type="term" value="C:MICOS complex"/>
    <property type="evidence" value="ECO:0007669"/>
    <property type="project" value="TreeGrafter"/>
</dbReference>
<comment type="caution">
    <text evidence="10">The sequence shown here is derived from an EMBL/GenBank/DDBJ whole genome shotgun (WGS) entry which is preliminary data.</text>
</comment>
<gene>
    <name evidence="10" type="ORF">PENTCL1PPCAC_28255</name>
</gene>
<dbReference type="AlphaFoldDB" id="A0AAV5UHZ9"/>
<evidence type="ECO:0000256" key="3">
    <source>
        <dbReference type="ARBA" id="ARBA00022792"/>
    </source>
</evidence>
<name>A0AAV5UHZ9_9BILA</name>
<sequence length="694" mass="77666">TFRYFTARGSLLTMLRAATRSTVRQSGARLQSSAPTPTPKPSPVPKPQKKGSAGKKLLATTATLAAAGGGVIGYAYVDPEFRHQVESTIPPTKQVFDSILGESSLEKTKHQIEDAKNAVIAAIPKRKQSAVLEPLPLEKLPPIEKKAPVHVDPVDVKPPVITETKLSEDQVKKINAQLEERLMGAIAAAEMKVKTLTQAKLTTIKAIEKHAKTLKQTVDDGQNANWENVTAALQEVENHAKTDAGAEMDGKNYIDTLLKVINDGKSNVNSRSNPLLINAMETATKLSHQVDELNVIVNQARQEAQVFNQYKDLIDRSRQQFAQELKSIVPDIDVNAKDKSLNEYEQNALIAHAHLRVDQLRRQLAEQQVREEEHIGKALESQKRADEEASTERLALEVKRLRAMTAVEIEKEVGLNRTNWESETEEKLKRASLAHSDHLEKVCRTQRQLFEIEHNQKVEEAVRNERDLHSRHVGAALSRLEGIENALGSRVALDAENRRSKQFWIACHNLIQSIVHGEKAGKDMEKRRLPLGQQLDILKQVNGEDSFVDSVISVIPEQAKNTGCYTHQDLKNRFDKLYTTGRRTAQIDTNGGTIGKYAWSYVRSLFLVDLPRRFSYEDKIDPVSIDNLEVLARAKFFVERDDLESAAKMLNLLTGEPSILAGDWVRDTRAHLETKFIAEILVAHAAVQSIRSTY</sequence>
<evidence type="ECO:0000256" key="4">
    <source>
        <dbReference type="ARBA" id="ARBA00022989"/>
    </source>
</evidence>
<dbReference type="GO" id="GO:0042407">
    <property type="term" value="P:cristae formation"/>
    <property type="evidence" value="ECO:0007669"/>
    <property type="project" value="TreeGrafter"/>
</dbReference>
<keyword evidence="2 7" id="KW-0812">Transmembrane</keyword>
<protein>
    <recommendedName>
        <fullName evidence="7">MICOS complex subunit MIC60</fullName>
    </recommendedName>
    <alternativeName>
        <fullName evidence="7">Mitofilin</fullName>
    </alternativeName>
</protein>
<reference evidence="10" key="1">
    <citation type="submission" date="2023-10" db="EMBL/GenBank/DDBJ databases">
        <title>Genome assembly of Pristionchus species.</title>
        <authorList>
            <person name="Yoshida K."/>
            <person name="Sommer R.J."/>
        </authorList>
    </citation>
    <scope>NUCLEOTIDE SEQUENCE</scope>
    <source>
        <strain evidence="10">RS0144</strain>
    </source>
</reference>
<organism evidence="10 11">
    <name type="scientific">Pristionchus entomophagus</name>
    <dbReference type="NCBI Taxonomy" id="358040"/>
    <lineage>
        <taxon>Eukaryota</taxon>
        <taxon>Metazoa</taxon>
        <taxon>Ecdysozoa</taxon>
        <taxon>Nematoda</taxon>
        <taxon>Chromadorea</taxon>
        <taxon>Rhabditida</taxon>
        <taxon>Rhabditina</taxon>
        <taxon>Diplogasteromorpha</taxon>
        <taxon>Diplogasteroidea</taxon>
        <taxon>Neodiplogasteridae</taxon>
        <taxon>Pristionchus</taxon>
    </lineage>
</organism>
<evidence type="ECO:0000256" key="9">
    <source>
        <dbReference type="SAM" id="MobiDB-lite"/>
    </source>
</evidence>
<keyword evidence="3 7" id="KW-0999">Mitochondrion inner membrane</keyword>
<dbReference type="InterPro" id="IPR019133">
    <property type="entry name" value="MIC60"/>
</dbReference>
<evidence type="ECO:0000256" key="5">
    <source>
        <dbReference type="ARBA" id="ARBA00023128"/>
    </source>
</evidence>
<feature type="compositionally biased region" description="Polar residues" evidence="9">
    <location>
        <begin position="22"/>
        <end position="31"/>
    </location>
</feature>
<evidence type="ECO:0000256" key="1">
    <source>
        <dbReference type="ARBA" id="ARBA00010877"/>
    </source>
</evidence>
<dbReference type="PANTHER" id="PTHR15415">
    <property type="entry name" value="MITOFILIN"/>
    <property type="match status" value="1"/>
</dbReference>
<evidence type="ECO:0000313" key="10">
    <source>
        <dbReference type="EMBL" id="GMT06081.1"/>
    </source>
</evidence>
<feature type="region of interest" description="Disordered" evidence="9">
    <location>
        <begin position="22"/>
        <end position="54"/>
    </location>
</feature>
<feature type="non-terminal residue" evidence="10">
    <location>
        <position position="1"/>
    </location>
</feature>
<comment type="similarity">
    <text evidence="1 7">Belongs to the MICOS complex subunit Mic60 family.</text>
</comment>
<dbReference type="PANTHER" id="PTHR15415:SF7">
    <property type="entry name" value="MICOS COMPLEX SUBUNIT MIC60"/>
    <property type="match status" value="1"/>
</dbReference>
<comment type="function">
    <text evidence="7">Component of the MICOS complex, a large protein complex of the mitochondrial inner membrane that plays crucial roles in the maintenance of crista junctions, inner membrane architecture, and formation of contact sites to the outer membrane.</text>
</comment>
<comment type="subunit">
    <text evidence="7">Component of the mitochondrial contact site and cristae organizing system (MICOS) complex.</text>
</comment>
<keyword evidence="6" id="KW-0472">Membrane</keyword>
<keyword evidence="4" id="KW-1133">Transmembrane helix</keyword>
<comment type="subcellular location">
    <subcellularLocation>
        <location evidence="7">Mitochondrion inner membrane</location>
        <topology evidence="7">Single-pass membrane protein</topology>
    </subcellularLocation>
</comment>
<evidence type="ECO:0000256" key="8">
    <source>
        <dbReference type="SAM" id="Coils"/>
    </source>
</evidence>
<feature type="compositionally biased region" description="Pro residues" evidence="9">
    <location>
        <begin position="36"/>
        <end position="46"/>
    </location>
</feature>
<evidence type="ECO:0000256" key="2">
    <source>
        <dbReference type="ARBA" id="ARBA00022692"/>
    </source>
</evidence>
<evidence type="ECO:0000256" key="6">
    <source>
        <dbReference type="ARBA" id="ARBA00023136"/>
    </source>
</evidence>
<evidence type="ECO:0000256" key="7">
    <source>
        <dbReference type="RuleBase" id="RU363000"/>
    </source>
</evidence>
<keyword evidence="11" id="KW-1185">Reference proteome</keyword>
<proteinExistence type="inferred from homology"/>
<dbReference type="EMBL" id="BTSX01000006">
    <property type="protein sequence ID" value="GMT06081.1"/>
    <property type="molecule type" value="Genomic_DNA"/>
</dbReference>
<dbReference type="Proteomes" id="UP001432027">
    <property type="component" value="Unassembled WGS sequence"/>
</dbReference>
<evidence type="ECO:0000313" key="11">
    <source>
        <dbReference type="Proteomes" id="UP001432027"/>
    </source>
</evidence>
<feature type="coiled-coil region" evidence="8">
    <location>
        <begin position="350"/>
        <end position="377"/>
    </location>
</feature>
<keyword evidence="8" id="KW-0175">Coiled coil</keyword>